<evidence type="ECO:0000256" key="7">
    <source>
        <dbReference type="SAM" id="Phobius"/>
    </source>
</evidence>
<evidence type="ECO:0000256" key="5">
    <source>
        <dbReference type="ARBA" id="ARBA00022989"/>
    </source>
</evidence>
<comment type="similarity">
    <text evidence="2">Belongs to the CPA3 antiporters (TC 2.A.63) subunit E family.</text>
</comment>
<sequence length="161" mass="18216">MKKFLSSFVTFWVIWTALSGFETQEMIVGAIASLVLAFVVSQYLNFSFNLSIIYRVFVFIFVYIPVFLYKMLLSNLDVARRVLSPKIPLNPGFVKIKTDIKSKTGKLTLANSITLTPGTMSVDVDDQYIYVHWIDVKGEGIEDYSKEVSGSFEKILGGIFK</sequence>
<feature type="transmembrane region" description="Helical" evidence="7">
    <location>
        <begin position="53"/>
        <end position="73"/>
    </location>
</feature>
<dbReference type="PANTHER" id="PTHR34584:SF1">
    <property type="entry name" value="NA(+)_H(+) ANTIPORTER SUBUNIT E1"/>
    <property type="match status" value="1"/>
</dbReference>
<dbReference type="EMBL" id="FMYV01000007">
    <property type="protein sequence ID" value="SDC74752.1"/>
    <property type="molecule type" value="Genomic_DNA"/>
</dbReference>
<evidence type="ECO:0000256" key="6">
    <source>
        <dbReference type="ARBA" id="ARBA00023136"/>
    </source>
</evidence>
<protein>
    <submittedName>
        <fullName evidence="8">Multicomponent Na+:H+ antiporter subunit E</fullName>
    </submittedName>
</protein>
<dbReference type="GO" id="GO:0008324">
    <property type="term" value="F:monoatomic cation transmembrane transporter activity"/>
    <property type="evidence" value="ECO:0007669"/>
    <property type="project" value="InterPro"/>
</dbReference>
<dbReference type="InterPro" id="IPR002758">
    <property type="entry name" value="Cation_antiport_E"/>
</dbReference>
<evidence type="ECO:0000256" key="1">
    <source>
        <dbReference type="ARBA" id="ARBA00004651"/>
    </source>
</evidence>
<evidence type="ECO:0000313" key="8">
    <source>
        <dbReference type="EMBL" id="SDC74752.1"/>
    </source>
</evidence>
<dbReference type="GO" id="GO:0005886">
    <property type="term" value="C:plasma membrane"/>
    <property type="evidence" value="ECO:0007669"/>
    <property type="project" value="UniProtKB-SubCell"/>
</dbReference>
<dbReference type="PANTHER" id="PTHR34584">
    <property type="entry name" value="NA(+)/H(+) ANTIPORTER SUBUNIT E1"/>
    <property type="match status" value="1"/>
</dbReference>
<dbReference type="STRING" id="28234.SAMN04488588_1714"/>
<keyword evidence="9" id="KW-1185">Reference proteome</keyword>
<evidence type="ECO:0000313" key="9">
    <source>
        <dbReference type="Proteomes" id="UP000199322"/>
    </source>
</evidence>
<dbReference type="Pfam" id="PF01899">
    <property type="entry name" value="MNHE"/>
    <property type="match status" value="1"/>
</dbReference>
<keyword evidence="4 7" id="KW-0812">Transmembrane</keyword>
<proteinExistence type="inferred from homology"/>
<dbReference type="PIRSF" id="PIRSF019239">
    <property type="entry name" value="MrpE"/>
    <property type="match status" value="1"/>
</dbReference>
<evidence type="ECO:0000256" key="3">
    <source>
        <dbReference type="ARBA" id="ARBA00022475"/>
    </source>
</evidence>
<gene>
    <name evidence="8" type="ORF">SAMN04488588_1714</name>
</gene>
<keyword evidence="6 7" id="KW-0472">Membrane</keyword>
<evidence type="ECO:0000256" key="4">
    <source>
        <dbReference type="ARBA" id="ARBA00022692"/>
    </source>
</evidence>
<keyword evidence="3" id="KW-1003">Cell membrane</keyword>
<comment type="subcellular location">
    <subcellularLocation>
        <location evidence="1">Cell membrane</location>
        <topology evidence="1">Multi-pass membrane protein</topology>
    </subcellularLocation>
</comment>
<name>A0A1G6P3I8_9BACT</name>
<evidence type="ECO:0000256" key="2">
    <source>
        <dbReference type="ARBA" id="ARBA00006228"/>
    </source>
</evidence>
<organism evidence="8 9">
    <name type="scientific">Geotoga petraea</name>
    <dbReference type="NCBI Taxonomy" id="28234"/>
    <lineage>
        <taxon>Bacteria</taxon>
        <taxon>Thermotogati</taxon>
        <taxon>Thermotogota</taxon>
        <taxon>Thermotogae</taxon>
        <taxon>Petrotogales</taxon>
        <taxon>Petrotogaceae</taxon>
        <taxon>Geotoga</taxon>
    </lineage>
</organism>
<dbReference type="AlphaFoldDB" id="A0A1G6P3I8"/>
<reference evidence="8 9" key="1">
    <citation type="submission" date="2016-10" db="EMBL/GenBank/DDBJ databases">
        <authorList>
            <person name="de Groot N.N."/>
        </authorList>
    </citation>
    <scope>NUCLEOTIDE SEQUENCE [LARGE SCALE GENOMIC DNA]</scope>
    <source>
        <strain evidence="8 9">WG14</strain>
    </source>
</reference>
<dbReference type="Proteomes" id="UP000199322">
    <property type="component" value="Unassembled WGS sequence"/>
</dbReference>
<dbReference type="RefSeq" id="WP_091404836.1">
    <property type="nucleotide sequence ID" value="NZ_FMYV01000007.1"/>
</dbReference>
<accession>A0A1G6P3I8</accession>
<keyword evidence="5 7" id="KW-1133">Transmembrane helix</keyword>